<protein>
    <submittedName>
        <fullName evidence="4">Uncharacterized protein</fullName>
    </submittedName>
</protein>
<evidence type="ECO:0000313" key="5">
    <source>
        <dbReference type="Proteomes" id="UP000799444"/>
    </source>
</evidence>
<proteinExistence type="predicted"/>
<feature type="region of interest" description="Disordered" evidence="1">
    <location>
        <begin position="327"/>
        <end position="348"/>
    </location>
</feature>
<evidence type="ECO:0000256" key="2">
    <source>
        <dbReference type="SAM" id="Phobius"/>
    </source>
</evidence>
<keyword evidence="2" id="KW-1133">Transmembrane helix</keyword>
<sequence>MAVLLDLSRLLVALAAILTLTDAFGRITTRICDGTHGVFFCTLEEERCFFAQNGAFGCAQSSPYTATSSCIASGTAGKGKTCRNEDNGCTSCSDSDKAYCITVTNPAMGQYSIDCATNGGTRITSYTYDTKSVSSSSQPAPSTLVGAPLPAATPSSILPISTASATSDWVSSSPSSTPQRPILGAYDNGSLSTGARVGTGIGAIAGAVIFTILAFFLFKWYKDREMNRMTSGTLPAPRKKAGGWRLRRSSNNDPRIVADNRNNLDYDEPTPNLIPELTGGEIMEMGGHGPVASRPPPYEGTRTYHLLAMPYLTHPDKSCAHRLATTVHHTQSPPHSYESPKPAPTIPSPAELEAASNRHSTLAPMPVEFPTHSARCISRLPTGTSYETFIAADSPSLEKKGTSTLGVKSSMGGLHVSEVEEERKRKSSMMLPIAGPYLTAERALGEGYWRAEKEQLEADRAMRAGKDDNTKEQKEGGK</sequence>
<feature type="chain" id="PRO_5040272252" evidence="3">
    <location>
        <begin position="24"/>
        <end position="478"/>
    </location>
</feature>
<accession>A0A9P4V183</accession>
<comment type="caution">
    <text evidence="4">The sequence shown here is derived from an EMBL/GenBank/DDBJ whole genome shotgun (WGS) entry which is preliminary data.</text>
</comment>
<keyword evidence="2" id="KW-0812">Transmembrane</keyword>
<keyword evidence="2" id="KW-0472">Membrane</keyword>
<organism evidence="4 5">
    <name type="scientific">Polyplosphaeria fusca</name>
    <dbReference type="NCBI Taxonomy" id="682080"/>
    <lineage>
        <taxon>Eukaryota</taxon>
        <taxon>Fungi</taxon>
        <taxon>Dikarya</taxon>
        <taxon>Ascomycota</taxon>
        <taxon>Pezizomycotina</taxon>
        <taxon>Dothideomycetes</taxon>
        <taxon>Pleosporomycetidae</taxon>
        <taxon>Pleosporales</taxon>
        <taxon>Tetraplosphaeriaceae</taxon>
        <taxon>Polyplosphaeria</taxon>
    </lineage>
</organism>
<feature type="region of interest" description="Disordered" evidence="1">
    <location>
        <begin position="459"/>
        <end position="478"/>
    </location>
</feature>
<feature type="region of interest" description="Disordered" evidence="1">
    <location>
        <begin position="232"/>
        <end position="271"/>
    </location>
</feature>
<evidence type="ECO:0000256" key="1">
    <source>
        <dbReference type="SAM" id="MobiDB-lite"/>
    </source>
</evidence>
<evidence type="ECO:0000313" key="4">
    <source>
        <dbReference type="EMBL" id="KAF2736077.1"/>
    </source>
</evidence>
<reference evidence="4" key="1">
    <citation type="journal article" date="2020" name="Stud. Mycol.">
        <title>101 Dothideomycetes genomes: a test case for predicting lifestyles and emergence of pathogens.</title>
        <authorList>
            <person name="Haridas S."/>
            <person name="Albert R."/>
            <person name="Binder M."/>
            <person name="Bloem J."/>
            <person name="Labutti K."/>
            <person name="Salamov A."/>
            <person name="Andreopoulos B."/>
            <person name="Baker S."/>
            <person name="Barry K."/>
            <person name="Bills G."/>
            <person name="Bluhm B."/>
            <person name="Cannon C."/>
            <person name="Castanera R."/>
            <person name="Culley D."/>
            <person name="Daum C."/>
            <person name="Ezra D."/>
            <person name="Gonzalez J."/>
            <person name="Henrissat B."/>
            <person name="Kuo A."/>
            <person name="Liang C."/>
            <person name="Lipzen A."/>
            <person name="Lutzoni F."/>
            <person name="Magnuson J."/>
            <person name="Mondo S."/>
            <person name="Nolan M."/>
            <person name="Ohm R."/>
            <person name="Pangilinan J."/>
            <person name="Park H.-J."/>
            <person name="Ramirez L."/>
            <person name="Alfaro M."/>
            <person name="Sun H."/>
            <person name="Tritt A."/>
            <person name="Yoshinaga Y."/>
            <person name="Zwiers L.-H."/>
            <person name="Turgeon B."/>
            <person name="Goodwin S."/>
            <person name="Spatafora J."/>
            <person name="Crous P."/>
            <person name="Grigoriev I."/>
        </authorList>
    </citation>
    <scope>NUCLEOTIDE SEQUENCE</scope>
    <source>
        <strain evidence="4">CBS 125425</strain>
    </source>
</reference>
<feature type="transmembrane region" description="Helical" evidence="2">
    <location>
        <begin position="200"/>
        <end position="221"/>
    </location>
</feature>
<keyword evidence="5" id="KW-1185">Reference proteome</keyword>
<feature type="compositionally biased region" description="Basic residues" evidence="1">
    <location>
        <begin position="237"/>
        <end position="248"/>
    </location>
</feature>
<name>A0A9P4V183_9PLEO</name>
<evidence type="ECO:0000256" key="3">
    <source>
        <dbReference type="SAM" id="SignalP"/>
    </source>
</evidence>
<dbReference type="Proteomes" id="UP000799444">
    <property type="component" value="Unassembled WGS sequence"/>
</dbReference>
<gene>
    <name evidence="4" type="ORF">EJ04DRAFT_598831</name>
</gene>
<dbReference type="AlphaFoldDB" id="A0A9P4V183"/>
<feature type="signal peptide" evidence="3">
    <location>
        <begin position="1"/>
        <end position="23"/>
    </location>
</feature>
<dbReference type="EMBL" id="ML996129">
    <property type="protein sequence ID" value="KAF2736077.1"/>
    <property type="molecule type" value="Genomic_DNA"/>
</dbReference>
<dbReference type="OrthoDB" id="3801549at2759"/>
<keyword evidence="3" id="KW-0732">Signal</keyword>